<dbReference type="CDD" id="cd16279">
    <property type="entry name" value="metallo-hydrolase-like_MBL-fold"/>
    <property type="match status" value="1"/>
</dbReference>
<reference evidence="2 3" key="1">
    <citation type="submission" date="2011-12" db="EMBL/GenBank/DDBJ databases">
        <title>The complete genome of Niastella koreensis GR20-10.</title>
        <authorList>
            <consortium name="US DOE Joint Genome Institute (JGI-PGF)"/>
            <person name="Lucas S."/>
            <person name="Han J."/>
            <person name="Lapidus A."/>
            <person name="Bruce D."/>
            <person name="Goodwin L."/>
            <person name="Pitluck S."/>
            <person name="Peters L."/>
            <person name="Kyrpides N."/>
            <person name="Mavromatis K."/>
            <person name="Ivanova N."/>
            <person name="Mikhailova N."/>
            <person name="Davenport K."/>
            <person name="Saunders E."/>
            <person name="Detter J.C."/>
            <person name="Tapia R."/>
            <person name="Han C."/>
            <person name="Land M."/>
            <person name="Hauser L."/>
            <person name="Markowitz V."/>
            <person name="Cheng J.-F."/>
            <person name="Hugenholtz P."/>
            <person name="Woyke T."/>
            <person name="Wu D."/>
            <person name="Tindall B."/>
            <person name="Pomrenke H."/>
            <person name="Brambilla E."/>
            <person name="Klenk H.-P."/>
            <person name="Eisen J.A."/>
        </authorList>
    </citation>
    <scope>NUCLEOTIDE SEQUENCE [LARGE SCALE GENOMIC DNA]</scope>
    <source>
        <strain evidence="3">DSM 17620 / KACC 11465 / NBRC 106392 / GR20-10</strain>
    </source>
</reference>
<dbReference type="SMART" id="SM00849">
    <property type="entry name" value="Lactamase_B"/>
    <property type="match status" value="1"/>
</dbReference>
<organism evidence="2 3">
    <name type="scientific">Niastella koreensis (strain DSM 17620 / KACC 11465 / NBRC 106392 / GR20-10)</name>
    <dbReference type="NCBI Taxonomy" id="700598"/>
    <lineage>
        <taxon>Bacteria</taxon>
        <taxon>Pseudomonadati</taxon>
        <taxon>Bacteroidota</taxon>
        <taxon>Chitinophagia</taxon>
        <taxon>Chitinophagales</taxon>
        <taxon>Chitinophagaceae</taxon>
        <taxon>Niastella</taxon>
    </lineage>
</organism>
<sequence length="258" mass="29050">MSYPSLTITFLGTGTSAGVPMIACDCPVCTSTDKKDKRLRSSIMVQSEKTTLVVDSGPDFRYQMLRANVKHLDAIVFTHSHKDHVAGLDDVRAFNFFQQEPMQVYASDATQEVIIREFPYAFYESKYPGLPEIKLNTIGLETFDVGDIPVTPIMVWHLKMPVLGFRFGRFTYITDASRIDDSEMEKIKGSEVLVLNSLRKEKHISHFSLGESIEVAKKLQVPQCYLTHLSHQMGKHAEVEAELPNGINFAYDGLVIKV</sequence>
<proteinExistence type="predicted"/>
<dbReference type="Proteomes" id="UP000005438">
    <property type="component" value="Chromosome"/>
</dbReference>
<dbReference type="EMBL" id="CP003178">
    <property type="protein sequence ID" value="AEW03186.1"/>
    <property type="molecule type" value="Genomic_DNA"/>
</dbReference>
<evidence type="ECO:0000313" key="2">
    <source>
        <dbReference type="EMBL" id="AEW03186.1"/>
    </source>
</evidence>
<dbReference type="PANTHER" id="PTHR42663">
    <property type="entry name" value="HYDROLASE C777.06C-RELATED-RELATED"/>
    <property type="match status" value="1"/>
</dbReference>
<gene>
    <name evidence="2" type="ordered locus">Niako_6965</name>
</gene>
<dbReference type="InterPro" id="IPR036866">
    <property type="entry name" value="RibonucZ/Hydroxyglut_hydro"/>
</dbReference>
<dbReference type="RefSeq" id="WP_014223097.1">
    <property type="nucleotide sequence ID" value="NC_016609.1"/>
</dbReference>
<evidence type="ECO:0000313" key="3">
    <source>
        <dbReference type="Proteomes" id="UP000005438"/>
    </source>
</evidence>
<dbReference type="KEGG" id="nko:Niako_6965"/>
<dbReference type="eggNOG" id="COG1235">
    <property type="taxonomic scope" value="Bacteria"/>
</dbReference>
<dbReference type="SUPFAM" id="SSF56281">
    <property type="entry name" value="Metallo-hydrolase/oxidoreductase"/>
    <property type="match status" value="1"/>
</dbReference>
<dbReference type="Gene3D" id="3.60.15.10">
    <property type="entry name" value="Ribonuclease Z/Hydroxyacylglutathione hydrolase-like"/>
    <property type="match status" value="1"/>
</dbReference>
<name>G8TP68_NIAKG</name>
<dbReference type="InterPro" id="IPR001279">
    <property type="entry name" value="Metallo-B-lactamas"/>
</dbReference>
<dbReference type="AlphaFoldDB" id="G8TP68"/>
<feature type="domain" description="Metallo-beta-lactamase" evidence="1">
    <location>
        <begin position="39"/>
        <end position="206"/>
    </location>
</feature>
<dbReference type="HOGENOM" id="CLU_044538_2_1_10"/>
<protein>
    <submittedName>
        <fullName evidence="2">Beta-lactamase domain protein</fullName>
    </submittedName>
</protein>
<accession>G8TP68</accession>
<dbReference type="Pfam" id="PF12706">
    <property type="entry name" value="Lactamase_B_2"/>
    <property type="match status" value="1"/>
</dbReference>
<dbReference type="STRING" id="700598.Niako_6965"/>
<dbReference type="PATRIC" id="fig|700598.3.peg.7136"/>
<evidence type="ECO:0000259" key="1">
    <source>
        <dbReference type="SMART" id="SM00849"/>
    </source>
</evidence>
<dbReference type="PANTHER" id="PTHR42663:SF6">
    <property type="entry name" value="HYDROLASE C777.06C-RELATED"/>
    <property type="match status" value="1"/>
</dbReference>